<dbReference type="Proteomes" id="UP000324392">
    <property type="component" value="Chromosome"/>
</dbReference>
<protein>
    <submittedName>
        <fullName evidence="1">Transposase</fullName>
    </submittedName>
</protein>
<evidence type="ECO:0000313" key="3">
    <source>
        <dbReference type="Proteomes" id="UP000324392"/>
    </source>
</evidence>
<organism evidence="1 3">
    <name type="scientific">Serratia symbiotica</name>
    <dbReference type="NCBI Taxonomy" id="138074"/>
    <lineage>
        <taxon>Bacteria</taxon>
        <taxon>Pseudomonadati</taxon>
        <taxon>Pseudomonadota</taxon>
        <taxon>Gammaproteobacteria</taxon>
        <taxon>Enterobacterales</taxon>
        <taxon>Yersiniaceae</taxon>
        <taxon>Serratia</taxon>
    </lineage>
</organism>
<proteinExistence type="predicted"/>
<sequence>MDEKKLKALVAELAKGLKTDASLYRKLCKCPYSDNVLNQKGYEQWRKNLEYRYTAAGNVASDHCRAGKRHQN</sequence>
<reference evidence="1 3" key="1">
    <citation type="submission" date="2019-03" db="EMBL/GenBank/DDBJ databases">
        <title>The genome sequence of Candidatus Serratia symbiotica strain IS.</title>
        <authorList>
            <person name="Nikoh N."/>
            <person name="Koga R."/>
            <person name="Oshima K."/>
            <person name="Hattori M."/>
            <person name="Fukatsu T."/>
        </authorList>
    </citation>
    <scope>NUCLEOTIDE SEQUENCE [LARGE SCALE GENOMIC DNA]</scope>
    <source>
        <strain evidence="1 3">IS</strain>
    </source>
</reference>
<name>A0A455VDT7_9GAMM</name>
<evidence type="ECO:0000313" key="1">
    <source>
        <dbReference type="EMBL" id="BBI91233.1"/>
    </source>
</evidence>
<gene>
    <name evidence="1" type="ORF">SSYIS1_03210</name>
    <name evidence="2" type="ORF">SSYIS1_17450</name>
</gene>
<evidence type="ECO:0000313" key="2">
    <source>
        <dbReference type="EMBL" id="BBI92152.1"/>
    </source>
</evidence>
<dbReference type="AlphaFoldDB" id="A0A455VDT7"/>
<dbReference type="EMBL" id="AP019531">
    <property type="protein sequence ID" value="BBI91233.1"/>
    <property type="molecule type" value="Genomic_DNA"/>
</dbReference>
<dbReference type="EMBL" id="AP019531">
    <property type="protein sequence ID" value="BBI92152.1"/>
    <property type="molecule type" value="Genomic_DNA"/>
</dbReference>
<accession>A0A455VDT7</accession>